<evidence type="ECO:0000259" key="7">
    <source>
        <dbReference type="Pfam" id="PF17287"/>
    </source>
</evidence>
<keyword evidence="4" id="KW-0732">Signal</keyword>
<gene>
    <name evidence="8" type="ORF">BKG89_10070</name>
</gene>
<dbReference type="Pfam" id="PF03865">
    <property type="entry name" value="ShlB"/>
    <property type="match status" value="1"/>
</dbReference>
<evidence type="ECO:0000259" key="5">
    <source>
        <dbReference type="Pfam" id="PF03865"/>
    </source>
</evidence>
<evidence type="ECO:0000256" key="3">
    <source>
        <dbReference type="ARBA" id="ARBA00023237"/>
    </source>
</evidence>
<dbReference type="InterPro" id="IPR035251">
    <property type="entry name" value="ShlB_POTRA"/>
</dbReference>
<keyword evidence="3" id="KW-0998">Cell outer membrane</keyword>
<comment type="caution">
    <text evidence="8">The sequence shown here is derived from an EMBL/GenBank/DDBJ whole genome shotgun (WGS) entry which is preliminary data.</text>
</comment>
<proteinExistence type="predicted"/>
<accession>A0ABX3KW17</accession>
<dbReference type="PIRSF" id="PIRSF029745">
    <property type="entry name" value="FhaC"/>
    <property type="match status" value="1"/>
</dbReference>
<evidence type="ECO:0000256" key="4">
    <source>
        <dbReference type="SAM" id="SignalP"/>
    </source>
</evidence>
<protein>
    <submittedName>
        <fullName evidence="8">Peptide transporter</fullName>
    </submittedName>
</protein>
<reference evidence="8 9" key="1">
    <citation type="submission" date="2016-10" db="EMBL/GenBank/DDBJ databases">
        <title>Rodentibacter gen. nov. and new species.</title>
        <authorList>
            <person name="Christensen H."/>
        </authorList>
    </citation>
    <scope>NUCLEOTIDE SEQUENCE [LARGE SCALE GENOMIC DNA]</scope>
    <source>
        <strain evidence="8 9">1998236014</strain>
    </source>
</reference>
<dbReference type="PANTHER" id="PTHR34597">
    <property type="entry name" value="SLR1661 PROTEIN"/>
    <property type="match status" value="1"/>
</dbReference>
<evidence type="ECO:0000259" key="6">
    <source>
        <dbReference type="Pfam" id="PF08479"/>
    </source>
</evidence>
<feature type="domain" description="Haemolysin activator HlyB C-terminal" evidence="5">
    <location>
        <begin position="234"/>
        <end position="552"/>
    </location>
</feature>
<organism evidence="8 9">
    <name type="scientific">Rodentibacter caecimuris</name>
    <dbReference type="NCBI Taxonomy" id="1796644"/>
    <lineage>
        <taxon>Bacteria</taxon>
        <taxon>Pseudomonadati</taxon>
        <taxon>Pseudomonadota</taxon>
        <taxon>Gammaproteobacteria</taxon>
        <taxon>Pasteurellales</taxon>
        <taxon>Pasteurellaceae</taxon>
        <taxon>Rodentibacter</taxon>
    </lineage>
</organism>
<evidence type="ECO:0000313" key="8">
    <source>
        <dbReference type="EMBL" id="OOF66938.1"/>
    </source>
</evidence>
<dbReference type="RefSeq" id="WP_077464573.1">
    <property type="nucleotide sequence ID" value="NZ_MLAA01000047.1"/>
</dbReference>
<dbReference type="InterPro" id="IPR027282">
    <property type="entry name" value="TPS"/>
</dbReference>
<name>A0ABX3KW17_9PAST</name>
<feature type="domain" description="Polypeptide-transport-associated ShlB-type" evidence="6">
    <location>
        <begin position="120"/>
        <end position="169"/>
    </location>
</feature>
<sequence length="588" mass="66102">MKTTLKKLQIITLFTVAPLFAFANQQDEKLSRLNQIDASQQQRQQQNQQARDKVLQSQQDVRLDTINNERLTLSNHEIPCYPIHRITLTDYSSSSSSSSSSESQFQWALNQASNDLKLTLPHCFGGEGLAILMKQIQNRIIEKGYVTTRIVTQEQDLRSGALVLTVIPGKVGNTIVEDRGSVPRFSRLHALTGLTFAKDDMLNVRDIEQSLENLKRVPTAEANIEILPSETNVGVSDIKISYQQALPFRINLGLDDAGSTSTGKYQASSTLSFDNMFSANDLFYTSFTHSLKTHNDEKGNRASKNLTFYYSIPFGYWTLSASQTYNRYHQEVFGAFDNHYLYSGKSNTTKVTLSYLLYRDSKRKTSVSGSFWSRQSSNYVDGAEIEVQKRRMAGWEAGFSHKEYIGNAILELSGSYKRGTGARGALSASEEVRGEGTSRPQIISMSINFTQPFMLGEQHWQYQTGWHSQWNKTPLIAQDHFSIGGRYTVRGFDGELTLAGERGWLWRNELAWNVKDKGQQLYFALDAGRVMGWSTQSQLGHHLVGSAIGLKGGWRGFYYDVFVGKPISKPTGFKTSNTVSGFNVGYSF</sequence>
<dbReference type="Pfam" id="PF17287">
    <property type="entry name" value="POTRA_3"/>
    <property type="match status" value="1"/>
</dbReference>
<dbReference type="EMBL" id="MLAA01000047">
    <property type="protein sequence ID" value="OOF66938.1"/>
    <property type="molecule type" value="Genomic_DNA"/>
</dbReference>
<feature type="domain" description="ShlB POTRA" evidence="7">
    <location>
        <begin position="195"/>
        <end position="228"/>
    </location>
</feature>
<keyword evidence="1" id="KW-1134">Transmembrane beta strand</keyword>
<dbReference type="Proteomes" id="UP000188820">
    <property type="component" value="Unassembled WGS sequence"/>
</dbReference>
<evidence type="ECO:0000313" key="9">
    <source>
        <dbReference type="Proteomes" id="UP000188820"/>
    </source>
</evidence>
<feature type="signal peptide" evidence="4">
    <location>
        <begin position="1"/>
        <end position="23"/>
    </location>
</feature>
<evidence type="ECO:0000256" key="2">
    <source>
        <dbReference type="ARBA" id="ARBA00022692"/>
    </source>
</evidence>
<dbReference type="InterPro" id="IPR005565">
    <property type="entry name" value="Hemolysn_activator_HlyB_C"/>
</dbReference>
<keyword evidence="2" id="KW-0812">Transmembrane</keyword>
<dbReference type="PANTHER" id="PTHR34597:SF3">
    <property type="entry name" value="OUTER MEMBRANE TRANSPORTER CDIB"/>
    <property type="match status" value="1"/>
</dbReference>
<dbReference type="Gene3D" id="3.10.20.310">
    <property type="entry name" value="membrane protein fhac"/>
    <property type="match status" value="1"/>
</dbReference>
<evidence type="ECO:0000256" key="1">
    <source>
        <dbReference type="ARBA" id="ARBA00022452"/>
    </source>
</evidence>
<dbReference type="Pfam" id="PF08479">
    <property type="entry name" value="POTRA_2"/>
    <property type="match status" value="1"/>
</dbReference>
<dbReference type="InterPro" id="IPR051544">
    <property type="entry name" value="TPS_OM_transporter"/>
</dbReference>
<dbReference type="Gene3D" id="2.40.160.50">
    <property type="entry name" value="membrane protein fhac: a member of the omp85/tpsb transporter family"/>
    <property type="match status" value="1"/>
</dbReference>
<feature type="chain" id="PRO_5046247108" evidence="4">
    <location>
        <begin position="24"/>
        <end position="588"/>
    </location>
</feature>
<keyword evidence="9" id="KW-1185">Reference proteome</keyword>
<keyword evidence="1" id="KW-0472">Membrane</keyword>
<dbReference type="InterPro" id="IPR013686">
    <property type="entry name" value="Polypept-transport_assoc_ShlB"/>
</dbReference>